<dbReference type="EMBL" id="JADGJD010002715">
    <property type="protein sequence ID" value="KAJ3029418.1"/>
    <property type="molecule type" value="Genomic_DNA"/>
</dbReference>
<sequence>EDENLEVVVKLVRLLANLSLDPDLGKAIVGMLEIEGLIDLLERYTETHEELTLNIVGAMANFTYYVDDGVLNVLVKRRVEIAGLLLPLLLHPNTELLTQASRVFGNLSRFADVQSVLAQRRGTEVFTVLLDHSCRDVVFNACGVLINLLRPKSGGGGSAGVHGRIVLEGGGVEKLLEAFQSSIEDVDLQLLNVVGRALHNLRSHSEGPLLKETQVKSDLVPLLESVADLADCWSNQEDPLVEEVRDLVGRLAADFGAVHVG</sequence>
<dbReference type="PANTHER" id="PTHR21356:SF1">
    <property type="entry name" value="ARMADILLO REPEAT-CONTAINING PROTEIN 2"/>
    <property type="match status" value="1"/>
</dbReference>
<dbReference type="InterPro" id="IPR016024">
    <property type="entry name" value="ARM-type_fold"/>
</dbReference>
<name>A0AAD5S042_9FUNG</name>
<dbReference type="PANTHER" id="PTHR21356">
    <property type="entry name" value="ARMADILLO REPEAT CONTAINING 2"/>
    <property type="match status" value="1"/>
</dbReference>
<organism evidence="1 2">
    <name type="scientific">Rhizophlyctis rosea</name>
    <dbReference type="NCBI Taxonomy" id="64517"/>
    <lineage>
        <taxon>Eukaryota</taxon>
        <taxon>Fungi</taxon>
        <taxon>Fungi incertae sedis</taxon>
        <taxon>Chytridiomycota</taxon>
        <taxon>Chytridiomycota incertae sedis</taxon>
        <taxon>Chytridiomycetes</taxon>
        <taxon>Rhizophlyctidales</taxon>
        <taxon>Rhizophlyctidaceae</taxon>
        <taxon>Rhizophlyctis</taxon>
    </lineage>
</organism>
<gene>
    <name evidence="1" type="primary">ARMC2</name>
    <name evidence="1" type="ORF">HK097_005801</name>
</gene>
<keyword evidence="2" id="KW-1185">Reference proteome</keyword>
<dbReference type="InterPro" id="IPR011989">
    <property type="entry name" value="ARM-like"/>
</dbReference>
<evidence type="ECO:0000313" key="2">
    <source>
        <dbReference type="Proteomes" id="UP001212841"/>
    </source>
</evidence>
<dbReference type="Proteomes" id="UP001212841">
    <property type="component" value="Unassembled WGS sequence"/>
</dbReference>
<comment type="caution">
    <text evidence="1">The sequence shown here is derived from an EMBL/GenBank/DDBJ whole genome shotgun (WGS) entry which is preliminary data.</text>
</comment>
<protein>
    <submittedName>
        <fullName evidence="1">Armadillo repeat-containing protein 2</fullName>
    </submittedName>
</protein>
<dbReference type="GO" id="GO:0044782">
    <property type="term" value="P:cilium organization"/>
    <property type="evidence" value="ECO:0007669"/>
    <property type="project" value="TreeGrafter"/>
</dbReference>
<proteinExistence type="predicted"/>
<feature type="non-terminal residue" evidence="1">
    <location>
        <position position="261"/>
    </location>
</feature>
<dbReference type="InterPro" id="IPR038905">
    <property type="entry name" value="ARMC2"/>
</dbReference>
<reference evidence="1" key="1">
    <citation type="submission" date="2020-05" db="EMBL/GenBank/DDBJ databases">
        <title>Phylogenomic resolution of chytrid fungi.</title>
        <authorList>
            <person name="Stajich J.E."/>
            <person name="Amses K."/>
            <person name="Simmons R."/>
            <person name="Seto K."/>
            <person name="Myers J."/>
            <person name="Bonds A."/>
            <person name="Quandt C.A."/>
            <person name="Barry K."/>
            <person name="Liu P."/>
            <person name="Grigoriev I."/>
            <person name="Longcore J.E."/>
            <person name="James T.Y."/>
        </authorList>
    </citation>
    <scope>NUCLEOTIDE SEQUENCE</scope>
    <source>
        <strain evidence="1">JEL0318</strain>
    </source>
</reference>
<dbReference type="AlphaFoldDB" id="A0AAD5S042"/>
<evidence type="ECO:0000313" key="1">
    <source>
        <dbReference type="EMBL" id="KAJ3029418.1"/>
    </source>
</evidence>
<accession>A0AAD5S042</accession>
<dbReference type="Gene3D" id="1.25.10.10">
    <property type="entry name" value="Leucine-rich Repeat Variant"/>
    <property type="match status" value="1"/>
</dbReference>
<dbReference type="SUPFAM" id="SSF48371">
    <property type="entry name" value="ARM repeat"/>
    <property type="match status" value="1"/>
</dbReference>